<organism evidence="3 4">
    <name type="scientific">Mycobacterium kiyosense</name>
    <dbReference type="NCBI Taxonomy" id="2871094"/>
    <lineage>
        <taxon>Bacteria</taxon>
        <taxon>Bacillati</taxon>
        <taxon>Actinomycetota</taxon>
        <taxon>Actinomycetes</taxon>
        <taxon>Mycobacteriales</taxon>
        <taxon>Mycobacteriaceae</taxon>
        <taxon>Mycobacterium</taxon>
    </lineage>
</organism>
<dbReference type="Proteomes" id="UP001165663">
    <property type="component" value="Unassembled WGS sequence"/>
</dbReference>
<reference evidence="3" key="1">
    <citation type="submission" date="2022-08" db="EMBL/GenBank/DDBJ databases">
        <title>Mycobacterium kiyosense sp. nov., scotochromogenic slow-glowing species isolated from respiratory specimens.</title>
        <authorList>
            <person name="Fukano H."/>
            <person name="Kazumi Y."/>
            <person name="Sakagami N."/>
            <person name="Ato M."/>
            <person name="Mitarai S."/>
            <person name="Hoshino Y."/>
        </authorList>
    </citation>
    <scope>NUCLEOTIDE SEQUENCE</scope>
    <source>
        <strain evidence="3">1413</strain>
        <strain evidence="2">SRL2020-028</strain>
    </source>
</reference>
<sequence>MKVGLSLVVLLEIVGYALLAFWLLLVFRVVIEWIRAFSRDWRPTGLTVVILEGIMSITDPPVKLLRRLIPPIAIGAVRLDLSILVLLLVAFIGMQLALGAAANAALS</sequence>
<dbReference type="InterPro" id="IPR003425">
    <property type="entry name" value="CCB3/YggT"/>
</dbReference>
<evidence type="ECO:0000313" key="2">
    <source>
        <dbReference type="EMBL" id="GLB81316.1"/>
    </source>
</evidence>
<name>A0A9P3Q8C4_9MYCO</name>
<accession>A0A9P3Q8C4</accession>
<proteinExistence type="predicted"/>
<keyword evidence="1" id="KW-0812">Transmembrane</keyword>
<evidence type="ECO:0008006" key="5">
    <source>
        <dbReference type="Google" id="ProtNLM"/>
    </source>
</evidence>
<evidence type="ECO:0000256" key="1">
    <source>
        <dbReference type="SAM" id="Phobius"/>
    </source>
</evidence>
<dbReference type="GO" id="GO:0016020">
    <property type="term" value="C:membrane"/>
    <property type="evidence" value="ECO:0007669"/>
    <property type="project" value="InterPro"/>
</dbReference>
<dbReference type="EMBL" id="BRZI01000026">
    <property type="protein sequence ID" value="GLD31481.1"/>
    <property type="molecule type" value="Genomic_DNA"/>
</dbReference>
<dbReference type="EMBL" id="BRXE01000003">
    <property type="protein sequence ID" value="GLB81316.1"/>
    <property type="molecule type" value="Genomic_DNA"/>
</dbReference>
<evidence type="ECO:0000313" key="3">
    <source>
        <dbReference type="EMBL" id="GLD31481.1"/>
    </source>
</evidence>
<keyword evidence="1" id="KW-0472">Membrane</keyword>
<keyword evidence="4" id="KW-1185">Reference proteome</keyword>
<feature type="transmembrane region" description="Helical" evidence="1">
    <location>
        <begin position="83"/>
        <end position="106"/>
    </location>
</feature>
<keyword evidence="1" id="KW-1133">Transmembrane helix</keyword>
<dbReference type="Pfam" id="PF02325">
    <property type="entry name" value="CCB3_YggT"/>
    <property type="match status" value="1"/>
</dbReference>
<feature type="transmembrane region" description="Helical" evidence="1">
    <location>
        <begin position="7"/>
        <end position="31"/>
    </location>
</feature>
<gene>
    <name evidence="3" type="ORF">Mkiyose1413_33640</name>
    <name evidence="2" type="ORF">SRL2020028_05720</name>
</gene>
<dbReference type="AlphaFoldDB" id="A0A9P3Q8C4"/>
<protein>
    <recommendedName>
        <fullName evidence="5">YggT family protein</fullName>
    </recommendedName>
</protein>
<comment type="caution">
    <text evidence="3">The sequence shown here is derived from an EMBL/GenBank/DDBJ whole genome shotgun (WGS) entry which is preliminary data.</text>
</comment>
<evidence type="ECO:0000313" key="4">
    <source>
        <dbReference type="Proteomes" id="UP001064782"/>
    </source>
</evidence>
<dbReference type="Proteomes" id="UP001064782">
    <property type="component" value="Unassembled WGS sequence"/>
</dbReference>